<dbReference type="VEuPathDB" id="ToxoDB:ETH_00013900"/>
<dbReference type="Proteomes" id="UP000030747">
    <property type="component" value="Unassembled WGS sequence"/>
</dbReference>
<name>U6L0R4_EIMTE</name>
<dbReference type="AlphaFoldDB" id="U6L0R4"/>
<sequence>MGPGSLGVPFELLPAPEAPFKPPKPSNSFLRGFPIPYIFPEEAAAAAAQVWPAEGPAAEAATGTLAGLQQKNIESKNIKYSDSPPYGFVPTGKASMSKLLHLASPAAAAAAASGVQTPQQPAAKRRTLRQILGGFMEVPFHGVVSGKMR</sequence>
<protein>
    <submittedName>
        <fullName evidence="1">Uncharacterized protein</fullName>
    </submittedName>
</protein>
<dbReference type="VEuPathDB" id="ToxoDB:ETH2_0413100"/>
<reference evidence="1" key="2">
    <citation type="submission" date="2013-10" db="EMBL/GenBank/DDBJ databases">
        <authorList>
            <person name="Aslett M."/>
        </authorList>
    </citation>
    <scope>NUCLEOTIDE SEQUENCE [LARGE SCALE GENOMIC DNA]</scope>
    <source>
        <strain evidence="1">Houghton</strain>
    </source>
</reference>
<accession>U6L0R4</accession>
<dbReference type="GeneID" id="25251942"/>
<dbReference type="RefSeq" id="XP_013233538.1">
    <property type="nucleotide sequence ID" value="XM_013378084.1"/>
</dbReference>
<organism evidence="1 2">
    <name type="scientific">Eimeria tenella</name>
    <name type="common">Coccidian parasite</name>
    <dbReference type="NCBI Taxonomy" id="5802"/>
    <lineage>
        <taxon>Eukaryota</taxon>
        <taxon>Sar</taxon>
        <taxon>Alveolata</taxon>
        <taxon>Apicomplexa</taxon>
        <taxon>Conoidasida</taxon>
        <taxon>Coccidia</taxon>
        <taxon>Eucoccidiorida</taxon>
        <taxon>Eimeriorina</taxon>
        <taxon>Eimeriidae</taxon>
        <taxon>Eimeria</taxon>
    </lineage>
</organism>
<evidence type="ECO:0000313" key="2">
    <source>
        <dbReference type="Proteomes" id="UP000030747"/>
    </source>
</evidence>
<keyword evidence="2" id="KW-1185">Reference proteome</keyword>
<reference evidence="1" key="1">
    <citation type="submission" date="2013-10" db="EMBL/GenBank/DDBJ databases">
        <title>Genomic analysis of the causative agents of coccidiosis in chickens.</title>
        <authorList>
            <person name="Reid A.J."/>
            <person name="Blake D."/>
            <person name="Billington K."/>
            <person name="Browne H."/>
            <person name="Dunn M."/>
            <person name="Hung S."/>
            <person name="Kawahara F."/>
            <person name="Miranda-Saavedra D."/>
            <person name="Mourier T."/>
            <person name="Nagra H."/>
            <person name="Otto T.D."/>
            <person name="Rawlings N."/>
            <person name="Sanchez A."/>
            <person name="Sanders M."/>
            <person name="Subramaniam C."/>
            <person name="Tay Y."/>
            <person name="Dear P."/>
            <person name="Doerig C."/>
            <person name="Gruber A."/>
            <person name="Parkinson J."/>
            <person name="Shirley M."/>
            <person name="Wan K.L."/>
            <person name="Berriman M."/>
            <person name="Tomley F."/>
            <person name="Pain A."/>
        </authorList>
    </citation>
    <scope>NUCLEOTIDE SEQUENCE [LARGE SCALE GENOMIC DNA]</scope>
    <source>
        <strain evidence="1">Houghton</strain>
    </source>
</reference>
<evidence type="ECO:0000313" key="1">
    <source>
        <dbReference type="EMBL" id="CDJ42788.1"/>
    </source>
</evidence>
<gene>
    <name evidence="1" type="ORF">ETH_00013900</name>
</gene>
<proteinExistence type="predicted"/>
<dbReference type="EMBL" id="HG675738">
    <property type="protein sequence ID" value="CDJ42788.1"/>
    <property type="molecule type" value="Genomic_DNA"/>
</dbReference>